<dbReference type="RefSeq" id="WP_097117790.1">
    <property type="nucleotide sequence ID" value="NZ_VWXC01000011.1"/>
</dbReference>
<sequence length="124" mass="13454">MMILIAGPVRSGTHGDQQLIEQNMQKLDHMALQVYQKGHTPVIGEWLALPLANAAGSQRIGDEISEAFLYPVAHRLIQSCDAILRMPGASTGADQDVQVGKDLGLSIFYDIEQVPLVQAQAGYI</sequence>
<protein>
    <submittedName>
        <fullName evidence="1">NUDIX hydrolase</fullName>
    </submittedName>
</protein>
<keyword evidence="1" id="KW-0378">Hydrolase</keyword>
<dbReference type="EMBL" id="VWXC01000011">
    <property type="protein sequence ID" value="NIG20028.1"/>
    <property type="molecule type" value="Genomic_DNA"/>
</dbReference>
<keyword evidence="2" id="KW-1185">Reference proteome</keyword>
<evidence type="ECO:0000313" key="1">
    <source>
        <dbReference type="EMBL" id="NIG20028.1"/>
    </source>
</evidence>
<comment type="caution">
    <text evidence="1">The sequence shown here is derived from an EMBL/GenBank/DDBJ whole genome shotgun (WGS) entry which is preliminary data.</text>
</comment>
<dbReference type="Gene3D" id="3.40.50.10400">
    <property type="entry name" value="Hypothetical protein PA1492"/>
    <property type="match status" value="1"/>
</dbReference>
<gene>
    <name evidence="1" type="ORF">F3J37_15230</name>
</gene>
<dbReference type="GO" id="GO:0016787">
    <property type="term" value="F:hydrolase activity"/>
    <property type="evidence" value="ECO:0007669"/>
    <property type="project" value="UniProtKB-KW"/>
</dbReference>
<proteinExistence type="predicted"/>
<dbReference type="Proteomes" id="UP001515780">
    <property type="component" value="Unassembled WGS sequence"/>
</dbReference>
<organism evidence="1 2">
    <name type="scientific">Candidatus Pantoea communis</name>
    <dbReference type="NCBI Taxonomy" id="2608354"/>
    <lineage>
        <taxon>Bacteria</taxon>
        <taxon>Pseudomonadati</taxon>
        <taxon>Pseudomonadota</taxon>
        <taxon>Gammaproteobacteria</taxon>
        <taxon>Enterobacterales</taxon>
        <taxon>Erwiniaceae</taxon>
        <taxon>Pantoea</taxon>
    </lineage>
</organism>
<name>A0ABX0RUE5_9GAMM</name>
<accession>A0ABX0RUE5</accession>
<reference evidence="1 2" key="1">
    <citation type="journal article" date="2019" name="bioRxiv">
        <title>Bacteria contribute to plant secondary compound degradation in a generalist herbivore system.</title>
        <authorList>
            <person name="Francoeur C.B."/>
            <person name="Khadempour L."/>
            <person name="Moreira-Soto R.D."/>
            <person name="Gotting K."/>
            <person name="Book A.J."/>
            <person name="Pinto-Tomas A.A."/>
            <person name="Keefover-Ring K."/>
            <person name="Currie C.R."/>
        </authorList>
    </citation>
    <scope>NUCLEOTIDE SEQUENCE [LARGE SCALE GENOMIC DNA]</scope>
    <source>
        <strain evidence="1">Al-1710</strain>
    </source>
</reference>
<evidence type="ECO:0000313" key="2">
    <source>
        <dbReference type="Proteomes" id="UP001515780"/>
    </source>
</evidence>